<comment type="similarity">
    <text evidence="2">Belongs to the GerABKC lipoprotein family.</text>
</comment>
<dbReference type="Pfam" id="PF05504">
    <property type="entry name" value="Spore_GerAC"/>
    <property type="match status" value="1"/>
</dbReference>
<dbReference type="InterPro" id="IPR046953">
    <property type="entry name" value="Spore_GerAC-like_C"/>
</dbReference>
<evidence type="ECO:0008006" key="12">
    <source>
        <dbReference type="Google" id="ProtNLM"/>
    </source>
</evidence>
<evidence type="ECO:0000256" key="1">
    <source>
        <dbReference type="ARBA" id="ARBA00004635"/>
    </source>
</evidence>
<evidence type="ECO:0000256" key="6">
    <source>
        <dbReference type="ARBA" id="ARBA00023139"/>
    </source>
</evidence>
<keyword evidence="7" id="KW-0449">Lipoprotein</keyword>
<dbReference type="PANTHER" id="PTHR35789:SF1">
    <property type="entry name" value="SPORE GERMINATION PROTEIN B3"/>
    <property type="match status" value="1"/>
</dbReference>
<dbReference type="PANTHER" id="PTHR35789">
    <property type="entry name" value="SPORE GERMINATION PROTEIN B3"/>
    <property type="match status" value="1"/>
</dbReference>
<feature type="domain" description="Spore germination protein N-terminal" evidence="9">
    <location>
        <begin position="32"/>
        <end position="193"/>
    </location>
</feature>
<organism evidence="10 11">
    <name type="scientific">Paenibacillus taichungensis</name>
    <dbReference type="NCBI Taxonomy" id="484184"/>
    <lineage>
        <taxon>Bacteria</taxon>
        <taxon>Bacillati</taxon>
        <taxon>Bacillota</taxon>
        <taxon>Bacilli</taxon>
        <taxon>Bacillales</taxon>
        <taxon>Paenibacillaceae</taxon>
        <taxon>Paenibacillus</taxon>
    </lineage>
</organism>
<reference evidence="10 11" key="1">
    <citation type="submission" date="2018-04" db="EMBL/GenBank/DDBJ databases">
        <title>Paenibacillus taichungensis Genome sequencing and assembly.</title>
        <authorList>
            <person name="Xu J."/>
            <person name="Rensing C."/>
            <person name="Mazhar H.S."/>
        </authorList>
    </citation>
    <scope>NUCLEOTIDE SEQUENCE [LARGE SCALE GENOMIC DNA]</scope>
    <source>
        <strain evidence="10 11">NC1</strain>
    </source>
</reference>
<keyword evidence="4" id="KW-0732">Signal</keyword>
<accession>A0A329QLU1</accession>
<evidence type="ECO:0000256" key="4">
    <source>
        <dbReference type="ARBA" id="ARBA00022729"/>
    </source>
</evidence>
<comment type="subcellular location">
    <subcellularLocation>
        <location evidence="1">Membrane</location>
        <topology evidence="1">Lipid-anchor</topology>
    </subcellularLocation>
</comment>
<dbReference type="InterPro" id="IPR038501">
    <property type="entry name" value="Spore_GerAC_C_sf"/>
</dbReference>
<evidence type="ECO:0000256" key="2">
    <source>
        <dbReference type="ARBA" id="ARBA00007886"/>
    </source>
</evidence>
<name>A0A329QLU1_9BACL</name>
<evidence type="ECO:0000256" key="5">
    <source>
        <dbReference type="ARBA" id="ARBA00023136"/>
    </source>
</evidence>
<dbReference type="EMBL" id="QEVW01000014">
    <property type="protein sequence ID" value="RAW12881.1"/>
    <property type="molecule type" value="Genomic_DNA"/>
</dbReference>
<evidence type="ECO:0000256" key="3">
    <source>
        <dbReference type="ARBA" id="ARBA00022544"/>
    </source>
</evidence>
<dbReference type="Gene3D" id="3.30.300.210">
    <property type="entry name" value="Nutrient germinant receptor protein C, domain 3"/>
    <property type="match status" value="1"/>
</dbReference>
<sequence length="372" mass="42284">MAAKEGEYMNMRTIKTLIVTLSMIMLLPGCWDTKDINKQYLPVVMGVGKGKTEKYRIILQIPDASGKTQILDKEAKSISKAIDLIRTDSEKSIELVHLRLLLIDRKVAEKGIDNIIDFAVRANDISIKGLVAVIDGDFEKTMYHQISPTPEISSYDFFSQDAGWTPNQSIVRIWEAYQNQNSYTEDMAIPMLKNGDRTLFTFKGTAVMREDRMVGTLNQEETLLFNLFKGKYSGGTIEVAQNTSVLIQDAKTKHRTQWSEKGPSIQTDVTLDVVITESPEGKGNAVIEKEMKEQLSSQFNETVRKIHSLKSDVLGIGMIFRPKMSEGKLKEWKTKWFPKLEQKINVRVNVLNEIYFKENANDNESQGQMLKK</sequence>
<dbReference type="InterPro" id="IPR008844">
    <property type="entry name" value="Spore_GerAC-like"/>
</dbReference>
<dbReference type="InterPro" id="IPR057336">
    <property type="entry name" value="GerAC_N"/>
</dbReference>
<keyword evidence="5" id="KW-0472">Membrane</keyword>
<dbReference type="GO" id="GO:0016020">
    <property type="term" value="C:membrane"/>
    <property type="evidence" value="ECO:0007669"/>
    <property type="project" value="UniProtKB-SubCell"/>
</dbReference>
<dbReference type="NCBIfam" id="TIGR02887">
    <property type="entry name" value="spore_ger_x_C"/>
    <property type="match status" value="1"/>
</dbReference>
<gene>
    <name evidence="10" type="ORF">DC345_21610</name>
</gene>
<evidence type="ECO:0000256" key="7">
    <source>
        <dbReference type="ARBA" id="ARBA00023288"/>
    </source>
</evidence>
<feature type="domain" description="Spore germination GerAC-like C-terminal" evidence="8">
    <location>
        <begin position="203"/>
        <end position="350"/>
    </location>
</feature>
<proteinExistence type="inferred from homology"/>
<dbReference type="Proteomes" id="UP000250642">
    <property type="component" value="Unassembled WGS sequence"/>
</dbReference>
<evidence type="ECO:0000313" key="11">
    <source>
        <dbReference type="Proteomes" id="UP000250642"/>
    </source>
</evidence>
<dbReference type="AlphaFoldDB" id="A0A329QLU1"/>
<evidence type="ECO:0000259" key="9">
    <source>
        <dbReference type="Pfam" id="PF25198"/>
    </source>
</evidence>
<keyword evidence="6" id="KW-0564">Palmitate</keyword>
<protein>
    <recommendedName>
        <fullName evidence="12">Ger(X)C family spore germination protein</fullName>
    </recommendedName>
</protein>
<comment type="caution">
    <text evidence="10">The sequence shown here is derived from an EMBL/GenBank/DDBJ whole genome shotgun (WGS) entry which is preliminary data.</text>
</comment>
<dbReference type="GO" id="GO:0009847">
    <property type="term" value="P:spore germination"/>
    <property type="evidence" value="ECO:0007669"/>
    <property type="project" value="InterPro"/>
</dbReference>
<evidence type="ECO:0000313" key="10">
    <source>
        <dbReference type="EMBL" id="RAW12881.1"/>
    </source>
</evidence>
<evidence type="ECO:0000259" key="8">
    <source>
        <dbReference type="Pfam" id="PF05504"/>
    </source>
</evidence>
<dbReference type="Pfam" id="PF25198">
    <property type="entry name" value="Spore_GerAC_N"/>
    <property type="match status" value="1"/>
</dbReference>
<dbReference type="RefSeq" id="WP_113054856.1">
    <property type="nucleotide sequence ID" value="NZ_CP175536.1"/>
</dbReference>
<keyword evidence="3" id="KW-0309">Germination</keyword>